<dbReference type="AlphaFoldDB" id="A0A8J3NI27"/>
<keyword evidence="4" id="KW-1185">Reference proteome</keyword>
<dbReference type="EMBL" id="BONF01000017">
    <property type="protein sequence ID" value="GIF82015.1"/>
    <property type="molecule type" value="Genomic_DNA"/>
</dbReference>
<dbReference type="Pfam" id="PF01050">
    <property type="entry name" value="MannoseP_isomer"/>
    <property type="match status" value="1"/>
</dbReference>
<dbReference type="InterPro" id="IPR001538">
    <property type="entry name" value="Man6P_isomerase-2_C"/>
</dbReference>
<evidence type="ECO:0000313" key="4">
    <source>
        <dbReference type="Proteomes" id="UP000601223"/>
    </source>
</evidence>
<dbReference type="SUPFAM" id="SSF51182">
    <property type="entry name" value="RmlC-like cupins"/>
    <property type="match status" value="1"/>
</dbReference>
<feature type="domain" description="Mannose-6-phosphate isomerase type II C-terminal" evidence="2">
    <location>
        <begin position="33"/>
        <end position="112"/>
    </location>
</feature>
<sequence>MTTEARHPTDLSVWHSEPPFPDELLTGTHDRSHVWGEFTEAMLDPSVLLREIVVYPGARTSIHCHMHQSELNIVAEGAVEILLGTHPAKLRTRLVMAGHAYRVPAGTYHAVRFARPAHPATRPWARLFELVTGFAAPDDIERHEPAVPGGPPPDGNPFLGGLVRVRP</sequence>
<dbReference type="GO" id="GO:0016779">
    <property type="term" value="F:nucleotidyltransferase activity"/>
    <property type="evidence" value="ECO:0007669"/>
    <property type="project" value="InterPro"/>
</dbReference>
<dbReference type="InterPro" id="IPR014710">
    <property type="entry name" value="RmlC-like_jellyroll"/>
</dbReference>
<protein>
    <recommendedName>
        <fullName evidence="2">Mannose-6-phosphate isomerase type II C-terminal domain-containing protein</fullName>
    </recommendedName>
</protein>
<dbReference type="InterPro" id="IPR011051">
    <property type="entry name" value="RmlC_Cupin_sf"/>
</dbReference>
<dbReference type="GO" id="GO:0005976">
    <property type="term" value="P:polysaccharide metabolic process"/>
    <property type="evidence" value="ECO:0007669"/>
    <property type="project" value="InterPro"/>
</dbReference>
<organism evidence="3 4">
    <name type="scientific">Catellatospora bangladeshensis</name>
    <dbReference type="NCBI Taxonomy" id="310355"/>
    <lineage>
        <taxon>Bacteria</taxon>
        <taxon>Bacillati</taxon>
        <taxon>Actinomycetota</taxon>
        <taxon>Actinomycetes</taxon>
        <taxon>Micromonosporales</taxon>
        <taxon>Micromonosporaceae</taxon>
        <taxon>Catellatospora</taxon>
    </lineage>
</organism>
<name>A0A8J3NI27_9ACTN</name>
<proteinExistence type="predicted"/>
<gene>
    <name evidence="3" type="ORF">Cba03nite_33640</name>
</gene>
<comment type="caution">
    <text evidence="3">The sequence shown here is derived from an EMBL/GenBank/DDBJ whole genome shotgun (WGS) entry which is preliminary data.</text>
</comment>
<reference evidence="3 4" key="1">
    <citation type="submission" date="2021-01" db="EMBL/GenBank/DDBJ databases">
        <title>Whole genome shotgun sequence of Catellatospora bangladeshensis NBRC 107357.</title>
        <authorList>
            <person name="Komaki H."/>
            <person name="Tamura T."/>
        </authorList>
    </citation>
    <scope>NUCLEOTIDE SEQUENCE [LARGE SCALE GENOMIC DNA]</scope>
    <source>
        <strain evidence="3 4">NBRC 107357</strain>
    </source>
</reference>
<dbReference type="Gene3D" id="2.60.120.10">
    <property type="entry name" value="Jelly Rolls"/>
    <property type="match status" value="1"/>
</dbReference>
<evidence type="ECO:0000259" key="2">
    <source>
        <dbReference type="Pfam" id="PF01050"/>
    </source>
</evidence>
<dbReference type="RefSeq" id="WP_203746760.1">
    <property type="nucleotide sequence ID" value="NZ_BONF01000017.1"/>
</dbReference>
<feature type="region of interest" description="Disordered" evidence="1">
    <location>
        <begin position="143"/>
        <end position="167"/>
    </location>
</feature>
<evidence type="ECO:0000313" key="3">
    <source>
        <dbReference type="EMBL" id="GIF82015.1"/>
    </source>
</evidence>
<accession>A0A8J3NI27</accession>
<evidence type="ECO:0000256" key="1">
    <source>
        <dbReference type="SAM" id="MobiDB-lite"/>
    </source>
</evidence>
<dbReference type="Proteomes" id="UP000601223">
    <property type="component" value="Unassembled WGS sequence"/>
</dbReference>